<dbReference type="STRING" id="1909395.BKM31_44285"/>
<protein>
    <submittedName>
        <fullName evidence="1">Uncharacterized protein</fullName>
    </submittedName>
</protein>
<name>A0A1V0ABG5_9ACTN</name>
<accession>A0A1V0ABG5</accession>
<dbReference type="RefSeq" id="WP_080043861.1">
    <property type="nucleotide sequence ID" value="NZ_CP017717.1"/>
</dbReference>
<gene>
    <name evidence="1" type="ORF">BKM31_44285</name>
</gene>
<dbReference type="AlphaFoldDB" id="A0A1V0ABG5"/>
<evidence type="ECO:0000313" key="2">
    <source>
        <dbReference type="Proteomes" id="UP000190797"/>
    </source>
</evidence>
<evidence type="ECO:0000313" key="1">
    <source>
        <dbReference type="EMBL" id="AQZ67554.1"/>
    </source>
</evidence>
<dbReference type="EMBL" id="CP017717">
    <property type="protein sequence ID" value="AQZ67554.1"/>
    <property type="molecule type" value="Genomic_DNA"/>
</dbReference>
<dbReference type="Proteomes" id="UP000190797">
    <property type="component" value="Chromosome"/>
</dbReference>
<reference evidence="2" key="1">
    <citation type="journal article" date="2017" name="Med. Chem. Commun.">
        <title>Nonomuraea sp. ATCC 55076 harbours the largest actinomycete chromosome to date and the kistamicin biosynthetic gene cluster.</title>
        <authorList>
            <person name="Nazari B."/>
            <person name="Forneris C.C."/>
            <person name="Gibson M.I."/>
            <person name="Moon K."/>
            <person name="Schramma K.R."/>
            <person name="Seyedsayamdost M.R."/>
        </authorList>
    </citation>
    <scope>NUCLEOTIDE SEQUENCE [LARGE SCALE GENOMIC DNA]</scope>
    <source>
        <strain evidence="2">ATCC 55076</strain>
    </source>
</reference>
<keyword evidence="2" id="KW-1185">Reference proteome</keyword>
<sequence>MNEEVVQLAANVVTEGWRSAVAKEGADLLGRGLWRKVQTSTRRGCDPLAAAARRLLEAKEQAHELVADALVGAPPADWAGACVAGVLRNYAKKVPIPGEEVLAISAHALRIMGIYSCAMAGILNRCRCLDDLAESMAKAKLEEVLAAGLSE</sequence>
<dbReference type="OrthoDB" id="3532528at2"/>
<proteinExistence type="predicted"/>
<organism evidence="1 2">
    <name type="scientific">[Actinomadura] parvosata subsp. kistnae</name>
    <dbReference type="NCBI Taxonomy" id="1909395"/>
    <lineage>
        <taxon>Bacteria</taxon>
        <taxon>Bacillati</taxon>
        <taxon>Actinomycetota</taxon>
        <taxon>Actinomycetes</taxon>
        <taxon>Streptosporangiales</taxon>
        <taxon>Streptosporangiaceae</taxon>
        <taxon>Nonomuraea</taxon>
    </lineage>
</organism>
<dbReference type="KEGG" id="noa:BKM31_44285"/>